<dbReference type="HOGENOM" id="CLU_1756728_0_0_5"/>
<organism evidence="1 2">
    <name type="scientific">Methylobacterium nodulans (strain LMG 21967 / CNCM I-2342 / ORS 2060)</name>
    <dbReference type="NCBI Taxonomy" id="460265"/>
    <lineage>
        <taxon>Bacteria</taxon>
        <taxon>Pseudomonadati</taxon>
        <taxon>Pseudomonadota</taxon>
        <taxon>Alphaproteobacteria</taxon>
        <taxon>Hyphomicrobiales</taxon>
        <taxon>Methylobacteriaceae</taxon>
        <taxon>Methylobacterium</taxon>
    </lineage>
</organism>
<dbReference type="EMBL" id="CP001349">
    <property type="protein sequence ID" value="ACL57479.1"/>
    <property type="molecule type" value="Genomic_DNA"/>
</dbReference>
<keyword evidence="2" id="KW-1185">Reference proteome</keyword>
<accession>B8ICR8</accession>
<dbReference type="InterPro" id="IPR036388">
    <property type="entry name" value="WH-like_DNA-bd_sf"/>
</dbReference>
<evidence type="ECO:0000313" key="1">
    <source>
        <dbReference type="EMBL" id="ACL57479.1"/>
    </source>
</evidence>
<name>B8ICR8_METNO</name>
<dbReference type="OrthoDB" id="8006894at2"/>
<dbReference type="KEGG" id="mno:Mnod_2509"/>
<reference evidence="1 2" key="1">
    <citation type="submission" date="2009-01" db="EMBL/GenBank/DDBJ databases">
        <title>Complete sequence of chromosome of Methylobacterium nodulans ORS 2060.</title>
        <authorList>
            <consortium name="US DOE Joint Genome Institute"/>
            <person name="Lucas S."/>
            <person name="Copeland A."/>
            <person name="Lapidus A."/>
            <person name="Glavina del Rio T."/>
            <person name="Dalin E."/>
            <person name="Tice H."/>
            <person name="Bruce D."/>
            <person name="Goodwin L."/>
            <person name="Pitluck S."/>
            <person name="Sims D."/>
            <person name="Brettin T."/>
            <person name="Detter J.C."/>
            <person name="Han C."/>
            <person name="Larimer F."/>
            <person name="Land M."/>
            <person name="Hauser L."/>
            <person name="Kyrpides N."/>
            <person name="Ivanova N."/>
            <person name="Marx C.J."/>
            <person name="Richardson P."/>
        </authorList>
    </citation>
    <scope>NUCLEOTIDE SEQUENCE [LARGE SCALE GENOMIC DNA]</scope>
    <source>
        <strain evidence="2">LMG 21967 / CNCM I-2342 / ORS 2060</strain>
    </source>
</reference>
<gene>
    <name evidence="1" type="ordered locus">Mnod_2509</name>
</gene>
<dbReference type="Proteomes" id="UP000008207">
    <property type="component" value="Chromosome"/>
</dbReference>
<dbReference type="RefSeq" id="WP_015929159.1">
    <property type="nucleotide sequence ID" value="NC_011894.1"/>
</dbReference>
<evidence type="ECO:0000313" key="2">
    <source>
        <dbReference type="Proteomes" id="UP000008207"/>
    </source>
</evidence>
<dbReference type="AlphaFoldDB" id="B8ICR8"/>
<protein>
    <submittedName>
        <fullName evidence="1">Uncharacterized protein</fullName>
    </submittedName>
</protein>
<dbReference type="Gene3D" id="1.10.10.10">
    <property type="entry name" value="Winged helix-like DNA-binding domain superfamily/Winged helix DNA-binding domain"/>
    <property type="match status" value="1"/>
</dbReference>
<proteinExistence type="predicted"/>
<sequence length="148" mass="16121">MLSTTAPQAVRHNIRSRRAHAAREAAERPVLPLPTIIIVKACGYDTALANPGAVVLDKAYRCLRCGRHRLDLRQVGTFELLAFLFSERVGLAVSRAEAMAAARPGKPMSDARQSQLVRRANAVLARLHLHIETIWGGSLRLVAIPGDA</sequence>
<dbReference type="STRING" id="460265.Mnod_2509"/>